<dbReference type="PRINTS" id="PR00100">
    <property type="entry name" value="AOTCASE"/>
</dbReference>
<name>A0A0D2NJ37_HYPSF</name>
<dbReference type="InterPro" id="IPR006131">
    <property type="entry name" value="Asp_carbamoyltransf_Asp/Orn-bd"/>
</dbReference>
<dbReference type="Proteomes" id="UP000054270">
    <property type="component" value="Unassembled WGS sequence"/>
</dbReference>
<dbReference type="InterPro" id="IPR036901">
    <property type="entry name" value="Asp/Orn_carbamoylTrfase_sf"/>
</dbReference>
<dbReference type="InterPro" id="IPR006130">
    <property type="entry name" value="Asp/Orn_carbamoylTrfase"/>
</dbReference>
<comment type="similarity">
    <text evidence="1">Belongs to the aspartate/ornithine carbamoyltransferase superfamily. OTCase family.</text>
</comment>
<evidence type="ECO:0000313" key="7">
    <source>
        <dbReference type="EMBL" id="KJA18899.1"/>
    </source>
</evidence>
<evidence type="ECO:0000256" key="1">
    <source>
        <dbReference type="ARBA" id="ARBA00007805"/>
    </source>
</evidence>
<accession>A0A0D2NJ37</accession>
<keyword evidence="8" id="KW-1185">Reference proteome</keyword>
<dbReference type="STRING" id="945553.A0A0D2NJ37"/>
<dbReference type="GO" id="GO:0016597">
    <property type="term" value="F:amino acid binding"/>
    <property type="evidence" value="ECO:0007669"/>
    <property type="project" value="InterPro"/>
</dbReference>
<dbReference type="PANTHER" id="PTHR45753">
    <property type="entry name" value="ORNITHINE CARBAMOYLTRANSFERASE, MITOCHONDRIAL"/>
    <property type="match status" value="1"/>
</dbReference>
<gene>
    <name evidence="7" type="ORF">HYPSUDRAFT_69562</name>
</gene>
<dbReference type="SUPFAM" id="SSF53671">
    <property type="entry name" value="Aspartate/ornithine carbamoyltransferase"/>
    <property type="match status" value="1"/>
</dbReference>
<proteinExistence type="inferred from homology"/>
<dbReference type="OMA" id="DGNNVCN"/>
<reference evidence="8" key="1">
    <citation type="submission" date="2014-04" db="EMBL/GenBank/DDBJ databases">
        <title>Evolutionary Origins and Diversification of the Mycorrhizal Mutualists.</title>
        <authorList>
            <consortium name="DOE Joint Genome Institute"/>
            <consortium name="Mycorrhizal Genomics Consortium"/>
            <person name="Kohler A."/>
            <person name="Kuo A."/>
            <person name="Nagy L.G."/>
            <person name="Floudas D."/>
            <person name="Copeland A."/>
            <person name="Barry K.W."/>
            <person name="Cichocki N."/>
            <person name="Veneault-Fourrey C."/>
            <person name="LaButti K."/>
            <person name="Lindquist E.A."/>
            <person name="Lipzen A."/>
            <person name="Lundell T."/>
            <person name="Morin E."/>
            <person name="Murat C."/>
            <person name="Riley R."/>
            <person name="Ohm R."/>
            <person name="Sun H."/>
            <person name="Tunlid A."/>
            <person name="Henrissat B."/>
            <person name="Grigoriev I.V."/>
            <person name="Hibbett D.S."/>
            <person name="Martin F."/>
        </authorList>
    </citation>
    <scope>NUCLEOTIDE SEQUENCE [LARGE SCALE GENOMIC DNA]</scope>
    <source>
        <strain evidence="8">FD-334 SS-4</strain>
    </source>
</reference>
<dbReference type="InterPro" id="IPR006132">
    <property type="entry name" value="Asp/Orn_carbamoyltranf_P-bd"/>
</dbReference>
<dbReference type="OrthoDB" id="10252326at2759"/>
<sequence>MIPRHLLTLADLSPAQINRVLSHALTLKNQSQPWLQHVASAKSTKKLRLPSQSLFLKTVALLFSKRSTRTRVAAETSASMLGGQALFLGVDDIQLGVNESMRDSARVIGGMCQGIFARVGDHSDIEELAAHSPVPVLNALSSLWHPTQVLADLLTLHELAAGARPDWRAPTPAAPSPPTPGLRTRNPFAGLAPLRPLTIAYVGDPANVLHDMLVAYPRLGHTMRVASPPAYRAPAAVWDRLAELGIADAIHWTADPAEAVQGADIVVTDTWISMGQEAEKAERLRAFEGYQITEALCANAAPNWAFMHCLPRKPNEVDDEVFYGPRSIVFPVSDNRKWTIMALFDLLFGRWDLYGENSNWVAPQSADKAN</sequence>
<dbReference type="EMBL" id="KN817583">
    <property type="protein sequence ID" value="KJA18899.1"/>
    <property type="molecule type" value="Genomic_DNA"/>
</dbReference>
<evidence type="ECO:0000256" key="2">
    <source>
        <dbReference type="ARBA" id="ARBA00013007"/>
    </source>
</evidence>
<protein>
    <recommendedName>
        <fullName evidence="2">ornithine carbamoyltransferase</fullName>
        <ecNumber evidence="2">2.1.3.3</ecNumber>
    </recommendedName>
</protein>
<evidence type="ECO:0000256" key="3">
    <source>
        <dbReference type="ARBA" id="ARBA00022679"/>
    </source>
</evidence>
<dbReference type="EC" id="2.1.3.3" evidence="2"/>
<dbReference type="InterPro" id="IPR002292">
    <property type="entry name" value="Orn/put_carbamltrans"/>
</dbReference>
<dbReference type="Pfam" id="PF02729">
    <property type="entry name" value="OTCace_N"/>
    <property type="match status" value="1"/>
</dbReference>
<dbReference type="AlphaFoldDB" id="A0A0D2NJ37"/>
<evidence type="ECO:0000313" key="8">
    <source>
        <dbReference type="Proteomes" id="UP000054270"/>
    </source>
</evidence>
<feature type="domain" description="Aspartate/ornithine carbamoyltransferase carbamoyl-P binding" evidence="6">
    <location>
        <begin position="4"/>
        <end position="158"/>
    </location>
</feature>
<keyword evidence="3 4" id="KW-0808">Transferase</keyword>
<dbReference type="GO" id="GO:0005739">
    <property type="term" value="C:mitochondrion"/>
    <property type="evidence" value="ECO:0007669"/>
    <property type="project" value="TreeGrafter"/>
</dbReference>
<organism evidence="7 8">
    <name type="scientific">Hypholoma sublateritium (strain FD-334 SS-4)</name>
    <dbReference type="NCBI Taxonomy" id="945553"/>
    <lineage>
        <taxon>Eukaryota</taxon>
        <taxon>Fungi</taxon>
        <taxon>Dikarya</taxon>
        <taxon>Basidiomycota</taxon>
        <taxon>Agaricomycotina</taxon>
        <taxon>Agaricomycetes</taxon>
        <taxon>Agaricomycetidae</taxon>
        <taxon>Agaricales</taxon>
        <taxon>Agaricineae</taxon>
        <taxon>Strophariaceae</taxon>
        <taxon>Hypholoma</taxon>
    </lineage>
</organism>
<dbReference type="Pfam" id="PF00185">
    <property type="entry name" value="OTCace"/>
    <property type="match status" value="1"/>
</dbReference>
<dbReference type="PROSITE" id="PS00097">
    <property type="entry name" value="CARBAMOYLTRANSFERASE"/>
    <property type="match status" value="1"/>
</dbReference>
<dbReference type="Gene3D" id="3.40.50.1370">
    <property type="entry name" value="Aspartate/ornithine carbamoyltransferase"/>
    <property type="match status" value="2"/>
</dbReference>
<dbReference type="GO" id="GO:0019240">
    <property type="term" value="P:citrulline biosynthetic process"/>
    <property type="evidence" value="ECO:0007669"/>
    <property type="project" value="TreeGrafter"/>
</dbReference>
<evidence type="ECO:0000256" key="4">
    <source>
        <dbReference type="RuleBase" id="RU003634"/>
    </source>
</evidence>
<evidence type="ECO:0000259" key="6">
    <source>
        <dbReference type="Pfam" id="PF02729"/>
    </source>
</evidence>
<dbReference type="GO" id="GO:0042450">
    <property type="term" value="P:L-arginine biosynthetic process via ornithine"/>
    <property type="evidence" value="ECO:0007669"/>
    <property type="project" value="TreeGrafter"/>
</dbReference>
<dbReference type="GO" id="GO:0004585">
    <property type="term" value="F:ornithine carbamoyltransferase activity"/>
    <property type="evidence" value="ECO:0007669"/>
    <property type="project" value="UniProtKB-EC"/>
</dbReference>
<feature type="domain" description="Aspartate/ornithine carbamoyltransferase Asp/Orn-binding" evidence="5">
    <location>
        <begin position="197"/>
        <end position="346"/>
    </location>
</feature>
<dbReference type="PRINTS" id="PR00102">
    <property type="entry name" value="OTCASE"/>
</dbReference>
<evidence type="ECO:0000259" key="5">
    <source>
        <dbReference type="Pfam" id="PF00185"/>
    </source>
</evidence>
<dbReference type="PANTHER" id="PTHR45753:SF3">
    <property type="entry name" value="ORNITHINE TRANSCARBAMYLASE, MITOCHONDRIAL"/>
    <property type="match status" value="1"/>
</dbReference>